<dbReference type="EMBL" id="WXYQ01000005">
    <property type="protein sequence ID" value="NBG95383.1"/>
    <property type="molecule type" value="Genomic_DNA"/>
</dbReference>
<evidence type="ECO:0000256" key="1">
    <source>
        <dbReference type="ARBA" id="ARBA00004459"/>
    </source>
</evidence>
<comment type="subcellular location">
    <subcellularLocation>
        <location evidence="1">Cell outer membrane</location>
        <topology evidence="1">Lipid-anchor</topology>
    </subcellularLocation>
</comment>
<dbReference type="PROSITE" id="PS51257">
    <property type="entry name" value="PROKAR_LIPOPROTEIN"/>
    <property type="match status" value="1"/>
</dbReference>
<name>A0A845Q9T7_9HYPH</name>
<comment type="similarity">
    <text evidence="2">Belongs to the rickettsiale 17 kDa surface antigen family.</text>
</comment>
<keyword evidence="4" id="KW-0449">Lipoprotein</keyword>
<evidence type="ECO:0000256" key="3">
    <source>
        <dbReference type="ARBA" id="ARBA00015281"/>
    </source>
</evidence>
<dbReference type="RefSeq" id="WP_027839105.1">
    <property type="nucleotide sequence ID" value="NZ_BMHN01000001.1"/>
</dbReference>
<dbReference type="Pfam" id="PF05433">
    <property type="entry name" value="Rick_17kDa_Anti"/>
    <property type="match status" value="1"/>
</dbReference>
<dbReference type="OrthoDB" id="5402098at2"/>
<comment type="caution">
    <text evidence="6">The sequence shown here is derived from an EMBL/GenBank/DDBJ whole genome shotgun (WGS) entry which is preliminary data.</text>
</comment>
<protein>
    <recommendedName>
        <fullName evidence="3">17 kDa surface antigen</fullName>
    </recommendedName>
</protein>
<evidence type="ECO:0000313" key="7">
    <source>
        <dbReference type="Proteomes" id="UP000470384"/>
    </source>
</evidence>
<dbReference type="InterPro" id="IPR008816">
    <property type="entry name" value="Gly_zipper_2TM_dom"/>
</dbReference>
<proteinExistence type="inferred from homology"/>
<sequence>MRHIKLAAIIAGALALGACQTYGGGYGSNGYGPKTVGGAVIGGVAGGLLGSQFGSGSGQLIATGVGTLLGAAVGGSAGQSLDRADALYAERAYSDSIYSQGPVHWRNPRSGHHGQFEAGPAYNHGGRQCKQIESTFYGPNGPYQNYATACRMPDGSWRTI</sequence>
<accession>A0A845Q9T7</accession>
<evidence type="ECO:0000256" key="2">
    <source>
        <dbReference type="ARBA" id="ARBA00008681"/>
    </source>
</evidence>
<feature type="domain" description="Glycine zipper 2TM" evidence="5">
    <location>
        <begin position="37"/>
        <end position="78"/>
    </location>
</feature>
<gene>
    <name evidence="6" type="ORF">GTQ45_06520</name>
</gene>
<dbReference type="GeneID" id="300655153"/>
<evidence type="ECO:0000259" key="5">
    <source>
        <dbReference type="Pfam" id="PF05433"/>
    </source>
</evidence>
<keyword evidence="7" id="KW-1185">Reference proteome</keyword>
<evidence type="ECO:0000256" key="4">
    <source>
        <dbReference type="ARBA" id="ARBA00023288"/>
    </source>
</evidence>
<dbReference type="Proteomes" id="UP000470384">
    <property type="component" value="Unassembled WGS sequence"/>
</dbReference>
<dbReference type="AlphaFoldDB" id="A0A845Q9T7"/>
<evidence type="ECO:0000313" key="6">
    <source>
        <dbReference type="EMBL" id="NBG95383.1"/>
    </source>
</evidence>
<dbReference type="GO" id="GO:0009279">
    <property type="term" value="C:cell outer membrane"/>
    <property type="evidence" value="ECO:0007669"/>
    <property type="project" value="UniProtKB-SubCell"/>
</dbReference>
<organism evidence="6 7">
    <name type="scientific">Pyruvatibacter mobilis</name>
    <dbReference type="NCBI Taxonomy" id="1712261"/>
    <lineage>
        <taxon>Bacteria</taxon>
        <taxon>Pseudomonadati</taxon>
        <taxon>Pseudomonadota</taxon>
        <taxon>Alphaproteobacteria</taxon>
        <taxon>Hyphomicrobiales</taxon>
        <taxon>Parvibaculaceae</taxon>
        <taxon>Pyruvatibacter</taxon>
    </lineage>
</organism>
<reference evidence="6 7" key="1">
    <citation type="journal article" date="2016" name="Int. J. Syst. Evol. Microbiol.">
        <title>Pyruvatibacter mobilis gen. nov., sp. nov., a marine bacterium from the culture broth of Picochlorum sp. 122.</title>
        <authorList>
            <person name="Wang G."/>
            <person name="Tang M."/>
            <person name="Wu H."/>
            <person name="Dai S."/>
            <person name="Li T."/>
            <person name="Chen C."/>
            <person name="He H."/>
            <person name="Fan J."/>
            <person name="Xiang W."/>
            <person name="Li X."/>
        </authorList>
    </citation>
    <scope>NUCLEOTIDE SEQUENCE [LARGE SCALE GENOMIC DNA]</scope>
    <source>
        <strain evidence="6 7">GYP-11</strain>
    </source>
</reference>